<organism evidence="2">
    <name type="scientific">marine metagenome</name>
    <dbReference type="NCBI Taxonomy" id="408172"/>
    <lineage>
        <taxon>unclassified sequences</taxon>
        <taxon>metagenomes</taxon>
        <taxon>ecological metagenomes</taxon>
    </lineage>
</organism>
<feature type="non-terminal residue" evidence="2">
    <location>
        <position position="1"/>
    </location>
</feature>
<feature type="non-terminal residue" evidence="2">
    <location>
        <position position="92"/>
    </location>
</feature>
<name>A0A382ZA11_9ZZZZ</name>
<reference evidence="2" key="1">
    <citation type="submission" date="2018-05" db="EMBL/GenBank/DDBJ databases">
        <authorList>
            <person name="Lanie J.A."/>
            <person name="Ng W.-L."/>
            <person name="Kazmierczak K.M."/>
            <person name="Andrzejewski T.M."/>
            <person name="Davidsen T.M."/>
            <person name="Wayne K.J."/>
            <person name="Tettelin H."/>
            <person name="Glass J.I."/>
            <person name="Rusch D."/>
            <person name="Podicherti R."/>
            <person name="Tsui H.-C.T."/>
            <person name="Winkler M.E."/>
        </authorList>
    </citation>
    <scope>NUCLEOTIDE SEQUENCE</scope>
</reference>
<dbReference type="AlphaFoldDB" id="A0A382ZA11"/>
<evidence type="ECO:0000313" key="2">
    <source>
        <dbReference type="EMBL" id="SVD92049.1"/>
    </source>
</evidence>
<proteinExistence type="predicted"/>
<sequence>GGRRGGGDRRARREVGRDHQGAGGARRRPRWARRSSRRRTGANRSLQGEAGPLQVPHVGRVPRRVGPYRHRQAPEVQAARPLLGRHGQTGEL</sequence>
<feature type="compositionally biased region" description="Basic and acidic residues" evidence="1">
    <location>
        <begin position="1"/>
        <end position="20"/>
    </location>
</feature>
<dbReference type="EMBL" id="UINC01182047">
    <property type="protein sequence ID" value="SVD92049.1"/>
    <property type="molecule type" value="Genomic_DNA"/>
</dbReference>
<feature type="compositionally biased region" description="Basic residues" evidence="1">
    <location>
        <begin position="60"/>
        <end position="71"/>
    </location>
</feature>
<feature type="compositionally biased region" description="Basic residues" evidence="1">
    <location>
        <begin position="25"/>
        <end position="41"/>
    </location>
</feature>
<feature type="region of interest" description="Disordered" evidence="1">
    <location>
        <begin position="1"/>
        <end position="92"/>
    </location>
</feature>
<evidence type="ECO:0000256" key="1">
    <source>
        <dbReference type="SAM" id="MobiDB-lite"/>
    </source>
</evidence>
<protein>
    <submittedName>
        <fullName evidence="2">Uncharacterized protein</fullName>
    </submittedName>
</protein>
<gene>
    <name evidence="2" type="ORF">METZ01_LOCUS444903</name>
</gene>
<accession>A0A382ZA11</accession>